<dbReference type="InterPro" id="IPR002562">
    <property type="entry name" value="3'-5'_exonuclease_dom"/>
</dbReference>
<feature type="domain" description="HRDC" evidence="10">
    <location>
        <begin position="439"/>
        <end position="520"/>
    </location>
</feature>
<comment type="subcellular location">
    <subcellularLocation>
        <location evidence="1">Nucleus</location>
    </subcellularLocation>
</comment>
<dbReference type="GO" id="GO:0000176">
    <property type="term" value="C:nuclear exosome (RNase complex)"/>
    <property type="evidence" value="ECO:0007669"/>
    <property type="project" value="InterPro"/>
</dbReference>
<feature type="region of interest" description="Disordered" evidence="9">
    <location>
        <begin position="694"/>
        <end position="736"/>
    </location>
</feature>
<dbReference type="GO" id="GO:0000175">
    <property type="term" value="F:3'-5'-RNA exonuclease activity"/>
    <property type="evidence" value="ECO:0007669"/>
    <property type="project" value="InterPro"/>
</dbReference>
<evidence type="ECO:0000256" key="5">
    <source>
        <dbReference type="ARBA" id="ARBA00022835"/>
    </source>
</evidence>
<dbReference type="eggNOG" id="KOG2206">
    <property type="taxonomic scope" value="Eukaryota"/>
</dbReference>
<dbReference type="InterPro" id="IPR012337">
    <property type="entry name" value="RNaseH-like_sf"/>
</dbReference>
<dbReference type="Pfam" id="PF08066">
    <property type="entry name" value="PMC2NT"/>
    <property type="match status" value="1"/>
</dbReference>
<dbReference type="OrthoDB" id="2250022at2759"/>
<dbReference type="GO" id="GO:0071051">
    <property type="term" value="P:poly(A)-dependent snoRNA 3'-end processing"/>
    <property type="evidence" value="ECO:0007669"/>
    <property type="project" value="TreeGrafter"/>
</dbReference>
<evidence type="ECO:0000256" key="8">
    <source>
        <dbReference type="ARBA" id="ARBA00043957"/>
    </source>
</evidence>
<name>M2XKN4_GALSU</name>
<dbReference type="InterPro" id="IPR002121">
    <property type="entry name" value="HRDC_dom"/>
</dbReference>
<dbReference type="InterPro" id="IPR044876">
    <property type="entry name" value="HRDC_dom_sf"/>
</dbReference>
<dbReference type="GO" id="GO:0071035">
    <property type="term" value="P:nuclear polyadenylation-dependent rRNA catabolic process"/>
    <property type="evidence" value="ECO:0007669"/>
    <property type="project" value="TreeGrafter"/>
</dbReference>
<evidence type="ECO:0000256" key="6">
    <source>
        <dbReference type="ARBA" id="ARBA00022839"/>
    </source>
</evidence>
<dbReference type="SUPFAM" id="SSF47819">
    <property type="entry name" value="HRDC-like"/>
    <property type="match status" value="1"/>
</dbReference>
<dbReference type="InterPro" id="IPR010997">
    <property type="entry name" value="HRDC-like_sf"/>
</dbReference>
<proteinExistence type="inferred from homology"/>
<dbReference type="PROSITE" id="PS50967">
    <property type="entry name" value="HRDC"/>
    <property type="match status" value="1"/>
</dbReference>
<comment type="similarity">
    <text evidence="8">Belongs to the exosome component 10/RRP6 family.</text>
</comment>
<feature type="compositionally biased region" description="Basic and acidic residues" evidence="9">
    <location>
        <begin position="116"/>
        <end position="127"/>
    </location>
</feature>
<feature type="region of interest" description="Disordered" evidence="9">
    <location>
        <begin position="612"/>
        <end position="631"/>
    </location>
</feature>
<dbReference type="InterPro" id="IPR036397">
    <property type="entry name" value="RNaseH_sf"/>
</dbReference>
<keyword evidence="4" id="KW-0378">Hydrolase</keyword>
<evidence type="ECO:0000313" key="11">
    <source>
        <dbReference type="EMBL" id="EME30697.1"/>
    </source>
</evidence>
<dbReference type="CDD" id="cd06147">
    <property type="entry name" value="Rrp6p_like_exo"/>
    <property type="match status" value="1"/>
</dbReference>
<feature type="region of interest" description="Disordered" evidence="9">
    <location>
        <begin position="655"/>
        <end position="680"/>
    </location>
</feature>
<dbReference type="SMART" id="SM00474">
    <property type="entry name" value="35EXOc"/>
    <property type="match status" value="1"/>
</dbReference>
<evidence type="ECO:0000256" key="4">
    <source>
        <dbReference type="ARBA" id="ARBA00022801"/>
    </source>
</evidence>
<dbReference type="GO" id="GO:0071044">
    <property type="term" value="P:histone mRNA catabolic process"/>
    <property type="evidence" value="ECO:0007669"/>
    <property type="project" value="TreeGrafter"/>
</dbReference>
<evidence type="ECO:0000256" key="3">
    <source>
        <dbReference type="ARBA" id="ARBA00022722"/>
    </source>
</evidence>
<dbReference type="KEGG" id="gsl:Gasu_19420"/>
<dbReference type="InterPro" id="IPR049559">
    <property type="entry name" value="Rrp6p-like_exo"/>
</dbReference>
<dbReference type="Gene3D" id="3.30.420.10">
    <property type="entry name" value="Ribonuclease H-like superfamily/Ribonuclease H"/>
    <property type="match status" value="1"/>
</dbReference>
<accession>M2XKN4</accession>
<dbReference type="GO" id="GO:0071037">
    <property type="term" value="P:nuclear polyadenylation-dependent snRNA catabolic process"/>
    <property type="evidence" value="ECO:0007669"/>
    <property type="project" value="TreeGrafter"/>
</dbReference>
<feature type="compositionally biased region" description="Acidic residues" evidence="9">
    <location>
        <begin position="619"/>
        <end position="628"/>
    </location>
</feature>
<dbReference type="GO" id="GO:0005730">
    <property type="term" value="C:nucleolus"/>
    <property type="evidence" value="ECO:0007669"/>
    <property type="project" value="TreeGrafter"/>
</dbReference>
<evidence type="ECO:0000256" key="2">
    <source>
        <dbReference type="ARBA" id="ARBA00022552"/>
    </source>
</evidence>
<dbReference type="Gene3D" id="1.10.150.80">
    <property type="entry name" value="HRDC domain"/>
    <property type="match status" value="1"/>
</dbReference>
<dbReference type="GeneID" id="17089409"/>
<dbReference type="GO" id="GO:0071038">
    <property type="term" value="P:TRAMP-dependent tRNA surveillance pathway"/>
    <property type="evidence" value="ECO:0007669"/>
    <property type="project" value="TreeGrafter"/>
</dbReference>
<reference evidence="12" key="1">
    <citation type="journal article" date="2013" name="Science">
        <title>Gene transfer from bacteria and archaea facilitated evolution of an extremophilic eukaryote.</title>
        <authorList>
            <person name="Schonknecht G."/>
            <person name="Chen W.H."/>
            <person name="Ternes C.M."/>
            <person name="Barbier G.G."/>
            <person name="Shrestha R.P."/>
            <person name="Stanke M."/>
            <person name="Brautigam A."/>
            <person name="Baker B.J."/>
            <person name="Banfield J.F."/>
            <person name="Garavito R.M."/>
            <person name="Carr K."/>
            <person name="Wilkerson C."/>
            <person name="Rensing S.A."/>
            <person name="Gagneul D."/>
            <person name="Dickenson N.E."/>
            <person name="Oesterhelt C."/>
            <person name="Lercher M.J."/>
            <person name="Weber A.P."/>
        </authorList>
    </citation>
    <scope>NUCLEOTIDE SEQUENCE [LARGE SCALE GENOMIC DNA]</scope>
    <source>
        <strain evidence="12">074W</strain>
    </source>
</reference>
<gene>
    <name evidence="11" type="ORF">Gasu_19420</name>
</gene>
<dbReference type="Gramene" id="EME30697">
    <property type="protein sequence ID" value="EME30697"/>
    <property type="gene ID" value="Gasu_19420"/>
</dbReference>
<dbReference type="OMA" id="MEEYAST"/>
<dbReference type="SMART" id="SM00341">
    <property type="entry name" value="HRDC"/>
    <property type="match status" value="1"/>
</dbReference>
<evidence type="ECO:0000256" key="7">
    <source>
        <dbReference type="ARBA" id="ARBA00023242"/>
    </source>
</evidence>
<keyword evidence="6 11" id="KW-0269">Exonuclease</keyword>
<evidence type="ECO:0000256" key="9">
    <source>
        <dbReference type="SAM" id="MobiDB-lite"/>
    </source>
</evidence>
<dbReference type="AlphaFoldDB" id="M2XKN4"/>
<dbReference type="GO" id="GO:0000467">
    <property type="term" value="P:exonucleolytic trimming to generate mature 3'-end of 5.8S rRNA from tricistronic rRNA transcript (SSU-rRNA, 5.8S rRNA, LSU-rRNA)"/>
    <property type="evidence" value="ECO:0007669"/>
    <property type="project" value="InterPro"/>
</dbReference>
<keyword evidence="2" id="KW-0698">rRNA processing</keyword>
<dbReference type="STRING" id="130081.M2XKN4"/>
<dbReference type="PANTHER" id="PTHR12124:SF47">
    <property type="entry name" value="EXOSOME COMPONENT 10"/>
    <property type="match status" value="1"/>
</dbReference>
<dbReference type="EMBL" id="KB454497">
    <property type="protein sequence ID" value="EME30697.1"/>
    <property type="molecule type" value="Genomic_DNA"/>
</dbReference>
<dbReference type="InterPro" id="IPR012588">
    <property type="entry name" value="Exosome-assoc_fac_Rrp6_N"/>
</dbReference>
<keyword evidence="7" id="KW-0539">Nucleus</keyword>
<dbReference type="Pfam" id="PF00570">
    <property type="entry name" value="HRDC"/>
    <property type="match status" value="1"/>
</dbReference>
<evidence type="ECO:0000313" key="12">
    <source>
        <dbReference type="Proteomes" id="UP000030680"/>
    </source>
</evidence>
<sequence>MTHNDPVLKPFRAAVNCFNQLPLKDELDFYEKTCQPYSEKLQSVDHLLKTCLGQIVSQNTNSQGFDTETDLETIFENTQEAVEFFLEQTDDCLDALRGIKKTSEEDSLQSSTPLSSDERRTRWKQTDMPKPQKKFPDYPINNLLTDPNVVATPSEFSTNESDAFSRLDSHLFKLHQKNRKHSSAKVSDYYQKLLKELKNNADSFQGSSTVTLYLPLEDTKCTFVNSLSSLEDMITKLEKEKEIAVDIENHSYRSFQGFICLLQFSTRQEDFVVDAIELRGHLKMLSKILENGNILKVLHGADSDVQWLQRDFGLYIVHMFDTGQASRQLKFPFLSLSYLLKRYCNIDNSKTKKYYQLADWRIRPLPEDMFSYARQDTHYLLYIYDRLCEELRQSSNCNNNLLTCAYRASIQVSMLIYEKPQMNPLEYQSILSRRKLHFDEKQTLALRTLCRWRDEIARIEDESLVYVLPEKCMIEIAKRIPQSESELRGCCPYSIPPLLKTYENEVLKLLQESIMEESEWNKSEQEITMCCTNGQMEEYASTPSHIVGFQSNLVPPISVSSNSSLFGSTLSVGKKRSDLSVRKDKVDEIRQEMLQQISSRFREGPFVKDVEQVPRQEEILSDADDDDNSNNYKKKEEEQLRHDADDNVMILVPQGMSSRKRRTKKSKKKKKNFHVSTKEPDLTPFFQKISNEARENVDSEHLNNKESKIPKNGKKNKNNSTFSSVRLKLGNRSATF</sequence>
<dbReference type="PANTHER" id="PTHR12124">
    <property type="entry name" value="POLYMYOSITIS/SCLERODERMA AUTOANTIGEN-RELATED"/>
    <property type="match status" value="1"/>
</dbReference>
<keyword evidence="3" id="KW-0540">Nuclease</keyword>
<dbReference type="GO" id="GO:0071036">
    <property type="term" value="P:nuclear polyadenylation-dependent snoRNA catabolic process"/>
    <property type="evidence" value="ECO:0007669"/>
    <property type="project" value="TreeGrafter"/>
</dbReference>
<feature type="compositionally biased region" description="Basic and acidic residues" evidence="9">
    <location>
        <begin position="694"/>
        <end position="709"/>
    </location>
</feature>
<dbReference type="Proteomes" id="UP000030680">
    <property type="component" value="Unassembled WGS sequence"/>
</dbReference>
<dbReference type="GO" id="GO:0071040">
    <property type="term" value="P:nuclear polyadenylation-dependent antisense transcript catabolic process"/>
    <property type="evidence" value="ECO:0007669"/>
    <property type="project" value="TreeGrafter"/>
</dbReference>
<dbReference type="GO" id="GO:0003727">
    <property type="term" value="F:single-stranded RNA binding"/>
    <property type="evidence" value="ECO:0007669"/>
    <property type="project" value="TreeGrafter"/>
</dbReference>
<keyword evidence="5" id="KW-0271">Exosome</keyword>
<protein>
    <submittedName>
        <fullName evidence="11">Exosome complex exonuclease RRP6</fullName>
    </submittedName>
</protein>
<keyword evidence="12" id="KW-1185">Reference proteome</keyword>
<dbReference type="Pfam" id="PF01612">
    <property type="entry name" value="DNA_pol_A_exo1"/>
    <property type="match status" value="1"/>
</dbReference>
<dbReference type="SUPFAM" id="SSF53098">
    <property type="entry name" value="Ribonuclease H-like"/>
    <property type="match status" value="1"/>
</dbReference>
<organism evidence="11 12">
    <name type="scientific">Galdieria sulphuraria</name>
    <name type="common">Red alga</name>
    <dbReference type="NCBI Taxonomy" id="130081"/>
    <lineage>
        <taxon>Eukaryota</taxon>
        <taxon>Rhodophyta</taxon>
        <taxon>Bangiophyceae</taxon>
        <taxon>Galdieriales</taxon>
        <taxon>Galdieriaceae</taxon>
        <taxon>Galdieria</taxon>
    </lineage>
</organism>
<feature type="compositionally biased region" description="Basic residues" evidence="9">
    <location>
        <begin position="658"/>
        <end position="673"/>
    </location>
</feature>
<feature type="region of interest" description="Disordered" evidence="9">
    <location>
        <begin position="103"/>
        <end position="139"/>
    </location>
</feature>
<dbReference type="GO" id="GO:0071039">
    <property type="term" value="P:nuclear polyadenylation-dependent CUT catabolic process"/>
    <property type="evidence" value="ECO:0007669"/>
    <property type="project" value="TreeGrafter"/>
</dbReference>
<dbReference type="GO" id="GO:0000166">
    <property type="term" value="F:nucleotide binding"/>
    <property type="evidence" value="ECO:0007669"/>
    <property type="project" value="InterPro"/>
</dbReference>
<dbReference type="InterPro" id="IPR045092">
    <property type="entry name" value="Rrp6-like"/>
</dbReference>
<dbReference type="RefSeq" id="XP_005707217.1">
    <property type="nucleotide sequence ID" value="XM_005707160.1"/>
</dbReference>
<evidence type="ECO:0000256" key="1">
    <source>
        <dbReference type="ARBA" id="ARBA00004123"/>
    </source>
</evidence>
<evidence type="ECO:0000259" key="10">
    <source>
        <dbReference type="PROSITE" id="PS50967"/>
    </source>
</evidence>
<dbReference type="FunFam" id="1.10.150.80:FF:000001">
    <property type="entry name" value="Putative exosome component 10"/>
    <property type="match status" value="1"/>
</dbReference>